<evidence type="ECO:0000313" key="2">
    <source>
        <dbReference type="EMBL" id="CAG5124912.1"/>
    </source>
</evidence>
<dbReference type="InterPro" id="IPR029377">
    <property type="entry name" value="TMEM220"/>
</dbReference>
<organism evidence="2 3">
    <name type="scientific">Candidula unifasciata</name>
    <dbReference type="NCBI Taxonomy" id="100452"/>
    <lineage>
        <taxon>Eukaryota</taxon>
        <taxon>Metazoa</taxon>
        <taxon>Spiralia</taxon>
        <taxon>Lophotrochozoa</taxon>
        <taxon>Mollusca</taxon>
        <taxon>Gastropoda</taxon>
        <taxon>Heterobranchia</taxon>
        <taxon>Euthyneura</taxon>
        <taxon>Panpulmonata</taxon>
        <taxon>Eupulmonata</taxon>
        <taxon>Stylommatophora</taxon>
        <taxon>Helicina</taxon>
        <taxon>Helicoidea</taxon>
        <taxon>Geomitridae</taxon>
        <taxon>Candidula</taxon>
    </lineage>
</organism>
<dbReference type="Pfam" id="PF15071">
    <property type="entry name" value="TMEM220"/>
    <property type="match status" value="1"/>
</dbReference>
<reference evidence="2" key="1">
    <citation type="submission" date="2021-04" db="EMBL/GenBank/DDBJ databases">
        <authorList>
            <consortium name="Molecular Ecology Group"/>
        </authorList>
    </citation>
    <scope>NUCLEOTIDE SEQUENCE</scope>
</reference>
<dbReference type="Proteomes" id="UP000678393">
    <property type="component" value="Unassembled WGS sequence"/>
</dbReference>
<dbReference type="PANTHER" id="PTHR34262">
    <property type="entry name" value="TRANSMEMBRANE PROTEIN 220"/>
    <property type="match status" value="1"/>
</dbReference>
<keyword evidence="1" id="KW-0812">Transmembrane</keyword>
<feature type="transmembrane region" description="Helical" evidence="1">
    <location>
        <begin position="37"/>
        <end position="57"/>
    </location>
</feature>
<dbReference type="AlphaFoldDB" id="A0A8S3ZD16"/>
<keyword evidence="3" id="KW-1185">Reference proteome</keyword>
<dbReference type="EMBL" id="CAJHNH020001908">
    <property type="protein sequence ID" value="CAG5124912.1"/>
    <property type="molecule type" value="Genomic_DNA"/>
</dbReference>
<evidence type="ECO:0000256" key="1">
    <source>
        <dbReference type="SAM" id="Phobius"/>
    </source>
</evidence>
<name>A0A8S3ZD16_9EUPU</name>
<keyword evidence="1" id="KW-1133">Transmembrane helix</keyword>
<feature type="transmembrane region" description="Helical" evidence="1">
    <location>
        <begin position="69"/>
        <end position="89"/>
    </location>
</feature>
<keyword evidence="1" id="KW-0472">Membrane</keyword>
<accession>A0A8S3ZD16</accession>
<evidence type="ECO:0000313" key="3">
    <source>
        <dbReference type="Proteomes" id="UP000678393"/>
    </source>
</evidence>
<feature type="transmembrane region" description="Helical" evidence="1">
    <location>
        <begin position="12"/>
        <end position="31"/>
    </location>
</feature>
<dbReference type="OrthoDB" id="9924288at2759"/>
<feature type="transmembrane region" description="Helical" evidence="1">
    <location>
        <begin position="138"/>
        <end position="160"/>
    </location>
</feature>
<feature type="transmembrane region" description="Helical" evidence="1">
    <location>
        <begin position="109"/>
        <end position="126"/>
    </location>
</feature>
<proteinExistence type="predicted"/>
<gene>
    <name evidence="2" type="ORF">CUNI_LOCUS10470</name>
</gene>
<protein>
    <recommendedName>
        <fullName evidence="4">Transmembrane protein 220</fullName>
    </recommendedName>
</protein>
<comment type="caution">
    <text evidence="2">The sequence shown here is derived from an EMBL/GenBank/DDBJ whole genome shotgun (WGS) entry which is preliminary data.</text>
</comment>
<evidence type="ECO:0008006" key="4">
    <source>
        <dbReference type="Google" id="ProtNLM"/>
    </source>
</evidence>
<dbReference type="PANTHER" id="PTHR34262:SF1">
    <property type="entry name" value="TRANSMEMBRANE PROTEIN 220"/>
    <property type="match status" value="1"/>
</dbReference>
<sequence>MLYVQSANASQSWRVFNVVMCVFFSLAAYVNFNDDDWYIWVPIYTVPALLSASVAMKPSLAESTSWNKLVSIDFILCSLYSLYQLFALFKKMPSNNLENPLIHEEGREMGGLLVILAWAGIARYMSPERVKGIESSQRAAVIIFWFITFLASIPLLLWSLCFIDDWHKDYGHCNGMFQK</sequence>